<protein>
    <submittedName>
        <fullName evidence="8">TetR/AcrR family transcriptional regulator</fullName>
    </submittedName>
</protein>
<dbReference type="PANTHER" id="PTHR30055:SF151">
    <property type="entry name" value="TRANSCRIPTIONAL REGULATORY PROTEIN"/>
    <property type="match status" value="1"/>
</dbReference>
<dbReference type="Gene3D" id="1.10.10.60">
    <property type="entry name" value="Homeodomain-like"/>
    <property type="match status" value="1"/>
</dbReference>
<dbReference type="EMBL" id="JBHSIT010000020">
    <property type="protein sequence ID" value="MFC4913784.1"/>
    <property type="molecule type" value="Genomic_DNA"/>
</dbReference>
<keyword evidence="2" id="KW-0805">Transcription regulation</keyword>
<sequence length="249" mass="27285">MPRDASTPDAPARRNPPRARTGRPPATSREEILAAARLVIERDGWERLTVRRLAAELGIGTTTLYHHVRDREDLLVQLLNEHTDRTLRPDLPDDPRDRVVAAAVAMHDSLAAWPWAAEILTTDGFLARLGEPALRVVETIVAAAIEHGCTEEQAVHLFRSVWYYTVGEILVRARTRDRRPDALQPGALRPGAPGPGDPFFGDGVDMSRLPTLAAVGDRWPALAAQDTYASALEAFVDGLFARAAADRQG</sequence>
<evidence type="ECO:0000313" key="8">
    <source>
        <dbReference type="EMBL" id="MFC4913784.1"/>
    </source>
</evidence>
<dbReference type="InterPro" id="IPR004111">
    <property type="entry name" value="Repressor_TetR_C"/>
</dbReference>
<dbReference type="PRINTS" id="PR00455">
    <property type="entry name" value="HTHTETR"/>
</dbReference>
<dbReference type="InterPro" id="IPR001647">
    <property type="entry name" value="HTH_TetR"/>
</dbReference>
<dbReference type="Gene3D" id="1.10.357.10">
    <property type="entry name" value="Tetracycline Repressor, domain 2"/>
    <property type="match status" value="1"/>
</dbReference>
<keyword evidence="1" id="KW-0678">Repressor</keyword>
<evidence type="ECO:0000256" key="5">
    <source>
        <dbReference type="PROSITE-ProRule" id="PRU00335"/>
    </source>
</evidence>
<keyword evidence="9" id="KW-1185">Reference proteome</keyword>
<dbReference type="InterPro" id="IPR003012">
    <property type="entry name" value="Tet_transcr_reg_TetR"/>
</dbReference>
<evidence type="ECO:0000256" key="2">
    <source>
        <dbReference type="ARBA" id="ARBA00023015"/>
    </source>
</evidence>
<proteinExistence type="predicted"/>
<accession>A0ABV9UD36</accession>
<dbReference type="InterPro" id="IPR050109">
    <property type="entry name" value="HTH-type_TetR-like_transc_reg"/>
</dbReference>
<evidence type="ECO:0000256" key="4">
    <source>
        <dbReference type="ARBA" id="ARBA00023163"/>
    </source>
</evidence>
<dbReference type="PROSITE" id="PS50977">
    <property type="entry name" value="HTH_TETR_2"/>
    <property type="match status" value="1"/>
</dbReference>
<dbReference type="Pfam" id="PF00440">
    <property type="entry name" value="TetR_N"/>
    <property type="match status" value="1"/>
</dbReference>
<dbReference type="PANTHER" id="PTHR30055">
    <property type="entry name" value="HTH-TYPE TRANSCRIPTIONAL REGULATOR RUTR"/>
    <property type="match status" value="1"/>
</dbReference>
<dbReference type="Pfam" id="PF02909">
    <property type="entry name" value="TetR_C_1"/>
    <property type="match status" value="1"/>
</dbReference>
<dbReference type="PRINTS" id="PR00400">
    <property type="entry name" value="TETREPRESSOR"/>
</dbReference>
<dbReference type="SUPFAM" id="SSF46689">
    <property type="entry name" value="Homeodomain-like"/>
    <property type="match status" value="1"/>
</dbReference>
<keyword evidence="3 5" id="KW-0238">DNA-binding</keyword>
<evidence type="ECO:0000259" key="7">
    <source>
        <dbReference type="PROSITE" id="PS50977"/>
    </source>
</evidence>
<dbReference type="Proteomes" id="UP001595872">
    <property type="component" value="Unassembled WGS sequence"/>
</dbReference>
<feature type="region of interest" description="Disordered" evidence="6">
    <location>
        <begin position="1"/>
        <end position="27"/>
    </location>
</feature>
<dbReference type="InterPro" id="IPR036271">
    <property type="entry name" value="Tet_transcr_reg_TetR-rel_C_sf"/>
</dbReference>
<evidence type="ECO:0000256" key="1">
    <source>
        <dbReference type="ARBA" id="ARBA00022491"/>
    </source>
</evidence>
<gene>
    <name evidence="8" type="ORF">ACFPCY_41320</name>
</gene>
<name>A0ABV9UD36_9ACTN</name>
<dbReference type="SUPFAM" id="SSF48498">
    <property type="entry name" value="Tetracyclin repressor-like, C-terminal domain"/>
    <property type="match status" value="1"/>
</dbReference>
<feature type="DNA-binding region" description="H-T-H motif" evidence="5">
    <location>
        <begin position="49"/>
        <end position="68"/>
    </location>
</feature>
<evidence type="ECO:0000256" key="3">
    <source>
        <dbReference type="ARBA" id="ARBA00023125"/>
    </source>
</evidence>
<evidence type="ECO:0000313" key="9">
    <source>
        <dbReference type="Proteomes" id="UP001595872"/>
    </source>
</evidence>
<dbReference type="RefSeq" id="WP_378265036.1">
    <property type="nucleotide sequence ID" value="NZ_JBHSIT010000020.1"/>
</dbReference>
<organism evidence="8 9">
    <name type="scientific">Actinomadura gamaensis</name>
    <dbReference type="NCBI Taxonomy" id="1763541"/>
    <lineage>
        <taxon>Bacteria</taxon>
        <taxon>Bacillati</taxon>
        <taxon>Actinomycetota</taxon>
        <taxon>Actinomycetes</taxon>
        <taxon>Streptosporangiales</taxon>
        <taxon>Thermomonosporaceae</taxon>
        <taxon>Actinomadura</taxon>
    </lineage>
</organism>
<dbReference type="InterPro" id="IPR009057">
    <property type="entry name" value="Homeodomain-like_sf"/>
</dbReference>
<reference evidence="9" key="1">
    <citation type="journal article" date="2019" name="Int. J. Syst. Evol. Microbiol.">
        <title>The Global Catalogue of Microorganisms (GCM) 10K type strain sequencing project: providing services to taxonomists for standard genome sequencing and annotation.</title>
        <authorList>
            <consortium name="The Broad Institute Genomics Platform"/>
            <consortium name="The Broad Institute Genome Sequencing Center for Infectious Disease"/>
            <person name="Wu L."/>
            <person name="Ma J."/>
        </authorList>
    </citation>
    <scope>NUCLEOTIDE SEQUENCE [LARGE SCALE GENOMIC DNA]</scope>
    <source>
        <strain evidence="9">KLKA75</strain>
    </source>
</reference>
<feature type="domain" description="HTH tetR-type" evidence="7">
    <location>
        <begin position="26"/>
        <end position="86"/>
    </location>
</feature>
<comment type="caution">
    <text evidence="8">The sequence shown here is derived from an EMBL/GenBank/DDBJ whole genome shotgun (WGS) entry which is preliminary data.</text>
</comment>
<keyword evidence="4" id="KW-0804">Transcription</keyword>
<evidence type="ECO:0000256" key="6">
    <source>
        <dbReference type="SAM" id="MobiDB-lite"/>
    </source>
</evidence>